<dbReference type="Proteomes" id="UP001177003">
    <property type="component" value="Chromosome 9"/>
</dbReference>
<dbReference type="SUPFAM" id="SSF54001">
    <property type="entry name" value="Cysteine proteinases"/>
    <property type="match status" value="1"/>
</dbReference>
<protein>
    <recommendedName>
        <fullName evidence="4">Ubiquitin-like protease family profile domain-containing protein</fullName>
    </recommendedName>
</protein>
<dbReference type="Gene3D" id="3.40.395.10">
    <property type="entry name" value="Adenoviral Proteinase, Chain A"/>
    <property type="match status" value="1"/>
</dbReference>
<dbReference type="EMBL" id="OX465085">
    <property type="protein sequence ID" value="CAI9304076.1"/>
    <property type="molecule type" value="Genomic_DNA"/>
</dbReference>
<feature type="region of interest" description="Disordered" evidence="1">
    <location>
        <begin position="35"/>
        <end position="62"/>
    </location>
</feature>
<reference evidence="2" key="1">
    <citation type="submission" date="2023-04" db="EMBL/GenBank/DDBJ databases">
        <authorList>
            <person name="Vijverberg K."/>
            <person name="Xiong W."/>
            <person name="Schranz E."/>
        </authorList>
    </citation>
    <scope>NUCLEOTIDE SEQUENCE</scope>
</reference>
<evidence type="ECO:0000256" key="1">
    <source>
        <dbReference type="SAM" id="MobiDB-lite"/>
    </source>
</evidence>
<accession>A0AA36ENN4</accession>
<dbReference type="PANTHER" id="PTHR34835">
    <property type="entry name" value="OS07G0283600 PROTEIN-RELATED"/>
    <property type="match status" value="1"/>
</dbReference>
<evidence type="ECO:0000313" key="2">
    <source>
        <dbReference type="EMBL" id="CAI9304076.1"/>
    </source>
</evidence>
<name>A0AA36ENN4_LACSI</name>
<dbReference type="AlphaFoldDB" id="A0AA36ENN4"/>
<feature type="compositionally biased region" description="Basic and acidic residues" evidence="1">
    <location>
        <begin position="37"/>
        <end position="60"/>
    </location>
</feature>
<organism evidence="2 3">
    <name type="scientific">Lactuca saligna</name>
    <name type="common">Willowleaf lettuce</name>
    <dbReference type="NCBI Taxonomy" id="75948"/>
    <lineage>
        <taxon>Eukaryota</taxon>
        <taxon>Viridiplantae</taxon>
        <taxon>Streptophyta</taxon>
        <taxon>Embryophyta</taxon>
        <taxon>Tracheophyta</taxon>
        <taxon>Spermatophyta</taxon>
        <taxon>Magnoliopsida</taxon>
        <taxon>eudicotyledons</taxon>
        <taxon>Gunneridae</taxon>
        <taxon>Pentapetalae</taxon>
        <taxon>asterids</taxon>
        <taxon>campanulids</taxon>
        <taxon>Asterales</taxon>
        <taxon>Asteraceae</taxon>
        <taxon>Cichorioideae</taxon>
        <taxon>Cichorieae</taxon>
        <taxon>Lactucinae</taxon>
        <taxon>Lactuca</taxon>
    </lineage>
</organism>
<keyword evidence="3" id="KW-1185">Reference proteome</keyword>
<proteinExistence type="predicted"/>
<evidence type="ECO:0000313" key="3">
    <source>
        <dbReference type="Proteomes" id="UP001177003"/>
    </source>
</evidence>
<gene>
    <name evidence="2" type="ORF">LSALG_LOCUS42481</name>
</gene>
<dbReference type="InterPro" id="IPR038765">
    <property type="entry name" value="Papain-like_cys_pep_sf"/>
</dbReference>
<evidence type="ECO:0008006" key="4">
    <source>
        <dbReference type="Google" id="ProtNLM"/>
    </source>
</evidence>
<sequence length="906" mass="104940">MRSTRSSSFKSKFKNTVETALNLEDDNDDYVAETEADQIHEEEHLNRERRSKEKLDKAVEQKTTPKPLNALILEREIRSKRQFDRVPIVKHFKNKGIAENVKEEKEDNVRKTNKEYPPGLRYLPTRMKCDNITAAVMGMSPEQKQAILRMGFGSILQVNITSYPGQLSYYLLDVYDADSKRLVLQNSVIEITEQTVHDMMGLPFGGEDINELPLCDKGNQILEEWRGQYSGDKFNGEEYLRRIQATTKDNLMFRLNFLTLFVNNFIESMLMGTNQIKVVRKLVLVEDFSKLNWCKYMLDCLGSRKKLWKRDDKSSYYSGPITLLILVYVYNMKYSIKIDKRLPFIGHINGAKLLEVQKLEISLGGFGRQFRDEHDDVDMVDETGAEEQQMLSFKRDFGDEEAYATVIEHSYGVIVTEKSTMEVALKDGLLKFPHSVVLNEWMEKMNELFKGVFKGVGNQKVHEPACFNEVNMNDVGDGGEGNSSPVRGLILNEVNTEKDDNYTTPVDTTSLTMTQFHRLPGVNDEMIKLLEETELQVYKKKKQMSVISRDNLVGRNIREAVDNAGGYDDNDKREKRIPKKAKVFNSPYIERIVKVGEKLSKDETCICNSVFASTRDDGDEIWDIGTGHLLHQGFAYQFNHGMFLHSKIIDCWAAFLNKMENYKDESSLSRFFFDTTIVTEDILNELKSEDMKCRLFATLLRIYTKKFDVKPSFRDVALVFFPIVDDGKYYLLIFDLRSSLYYIVDHVKRTGTLERKYGMIPNLVKKLFCNYLTSQHHPMAKTLTFKAARVMNISWLVEKAGTECGIYLMRHMETYMGEYEGRWECGLTGKMPADVSATIKLRTKYMARLLTSDFNKFKSMIVKDIEAFRKLDILEQDMLLRESDENRRKKEKQRVVGKNLAWYLIS</sequence>
<dbReference type="PANTHER" id="PTHR34835:SF90">
    <property type="entry name" value="AMINOTRANSFERASE-LIKE PLANT MOBILE DOMAIN-CONTAINING PROTEIN"/>
    <property type="match status" value="1"/>
</dbReference>